<feature type="signal peptide" evidence="1">
    <location>
        <begin position="1"/>
        <end position="16"/>
    </location>
</feature>
<gene>
    <name evidence="2" type="ORF">CJP16_21710</name>
</gene>
<feature type="chain" id="PRO_5015001427" description="Molecular chaperone" evidence="1">
    <location>
        <begin position="17"/>
        <end position="239"/>
    </location>
</feature>
<dbReference type="AlphaFoldDB" id="A0A2N3IN16"/>
<dbReference type="Gene3D" id="2.60.40.10">
    <property type="entry name" value="Immunoglobulins"/>
    <property type="match status" value="1"/>
</dbReference>
<proteinExistence type="predicted"/>
<evidence type="ECO:0000313" key="3">
    <source>
        <dbReference type="Proteomes" id="UP000233467"/>
    </source>
</evidence>
<evidence type="ECO:0008006" key="4">
    <source>
        <dbReference type="Google" id="ProtNLM"/>
    </source>
</evidence>
<organism evidence="2 3">
    <name type="scientific">Aeromonas sobria</name>
    <dbReference type="NCBI Taxonomy" id="646"/>
    <lineage>
        <taxon>Bacteria</taxon>
        <taxon>Pseudomonadati</taxon>
        <taxon>Pseudomonadota</taxon>
        <taxon>Gammaproteobacteria</taxon>
        <taxon>Aeromonadales</taxon>
        <taxon>Aeromonadaceae</taxon>
        <taxon>Aeromonas</taxon>
    </lineage>
</organism>
<accession>A0A2N3IN16</accession>
<evidence type="ECO:0000313" key="2">
    <source>
        <dbReference type="EMBL" id="PKQ72241.1"/>
    </source>
</evidence>
<name>A0A2N3IN16_AERSO</name>
<dbReference type="InterPro" id="IPR013783">
    <property type="entry name" value="Ig-like_fold"/>
</dbReference>
<dbReference type="EMBL" id="NQMM01000063">
    <property type="protein sequence ID" value="PKQ72241.1"/>
    <property type="molecule type" value="Genomic_DNA"/>
</dbReference>
<keyword evidence="3" id="KW-1185">Reference proteome</keyword>
<comment type="caution">
    <text evidence="2">The sequence shown here is derived from an EMBL/GenBank/DDBJ whole genome shotgun (WGS) entry which is preliminary data.</text>
</comment>
<evidence type="ECO:0000256" key="1">
    <source>
        <dbReference type="SAM" id="SignalP"/>
    </source>
</evidence>
<dbReference type="Proteomes" id="UP000233467">
    <property type="component" value="Unassembled WGS sequence"/>
</dbReference>
<reference evidence="2 3" key="1">
    <citation type="journal article" date="2017" name="Front. Microbiol.">
        <title>Strong Genomic and Phenotypic Heterogeneity in the Aeromonas sobria Species Complex.</title>
        <authorList>
            <person name="Gauthier J."/>
            <person name="Vincent A.T."/>
            <person name="Charette S.J."/>
            <person name="Derome N."/>
        </authorList>
    </citation>
    <scope>NUCLEOTIDE SEQUENCE [LARGE SCALE GENOMIC DNA]</scope>
    <source>
        <strain evidence="2 3">TM18</strain>
    </source>
</reference>
<keyword evidence="1" id="KW-0732">Signal</keyword>
<sequence length="239" mass="26386">MLGAWLSLFAAVPAHAIGINSMLEYTDPKGKAEFTITNSEDQRQYINVLITELVVENGELRKVPYTRDNVDKWVMSAHPARAIVEPGFKKNFLLMHEPIVGELNPNKDRVFQVSFVPTPYFAEDEIMQNSAVKMVFGFAPLVIIPAKEPQPLAYDMTYSGNRVTVVNRGNTAFTLFLDGCPQGTADKERSKCSADAVVLAGRKLNVALPAPMASQSTLKAKMATYGNKFKAEATLRKQS</sequence>
<protein>
    <recommendedName>
        <fullName evidence="4">Molecular chaperone</fullName>
    </recommendedName>
</protein>